<keyword evidence="2" id="KW-1185">Reference proteome</keyword>
<comment type="caution">
    <text evidence="1">The sequence shown here is derived from an EMBL/GenBank/DDBJ whole genome shotgun (WGS) entry which is preliminary data.</text>
</comment>
<name>A0A7X1YCV9_9PSED</name>
<dbReference type="Proteomes" id="UP000470186">
    <property type="component" value="Unassembled WGS sequence"/>
</dbReference>
<protein>
    <recommendedName>
        <fullName evidence="3">HNH endonuclease</fullName>
    </recommendedName>
</protein>
<reference evidence="1 2" key="1">
    <citation type="submission" date="2019-10" db="EMBL/GenBank/DDBJ databases">
        <title>Evaluation of single-gene subtyping targets for Pseudomonas.</title>
        <authorList>
            <person name="Reichler S.J."/>
            <person name="Orsi R.H."/>
            <person name="Wiedmann M."/>
            <person name="Martin N.H."/>
            <person name="Murphy S.I."/>
        </authorList>
    </citation>
    <scope>NUCLEOTIDE SEQUENCE [LARGE SCALE GENOMIC DNA]</scope>
    <source>
        <strain evidence="1 2">FSL R10-2107</strain>
    </source>
</reference>
<organism evidence="1 2">
    <name type="scientific">Pseudomonas helleri</name>
    <dbReference type="NCBI Taxonomy" id="1608996"/>
    <lineage>
        <taxon>Bacteria</taxon>
        <taxon>Pseudomonadati</taxon>
        <taxon>Pseudomonadota</taxon>
        <taxon>Gammaproteobacteria</taxon>
        <taxon>Pseudomonadales</taxon>
        <taxon>Pseudomonadaceae</taxon>
        <taxon>Pseudomonas</taxon>
    </lineage>
</organism>
<proteinExistence type="predicted"/>
<dbReference type="EMBL" id="WIVX01000227">
    <property type="protein sequence ID" value="MQU34859.1"/>
    <property type="molecule type" value="Genomic_DNA"/>
</dbReference>
<evidence type="ECO:0008006" key="3">
    <source>
        <dbReference type="Google" id="ProtNLM"/>
    </source>
</evidence>
<dbReference type="AlphaFoldDB" id="A0A7X1YCV9"/>
<accession>A0A7X1YCV9</accession>
<sequence>MADVKFCVFCGRPPESKNKEHVLPQWLLKLTGDPNRVVSMGYNYKSRTEISFSWKSLVTPACEACNTEYASLEGEVRPIIEALLERDYLSVANYCTLLDWLDKVRVGLWLNYHLLMGNPTGITPSFYINSRLRKKDRFVAIYPTQEKNAGLNAHGVETLSFHGAPSAFGLRINNIFLINCSSDYIFSGRCGFPSPANMQLHLDGESSGYLQMENFKSTRKIKSPIFKFQLHKPSVFLLQPIMQSVISDIDQSTTILGGSPARDPYLLASTMKGMQPGVGKIYRQFKDHVARLDDESAKIRFDTITGSECKPAGQLVSQVYELQTYLQGIYSPLTENLETRKHWNQRQKIMKQLNRSISKSYINASSPKR</sequence>
<gene>
    <name evidence="1" type="ORF">GHO30_26400</name>
</gene>
<dbReference type="RefSeq" id="WP_153351775.1">
    <property type="nucleotide sequence ID" value="NZ_JBQQHV010000113.1"/>
</dbReference>
<evidence type="ECO:0000313" key="1">
    <source>
        <dbReference type="EMBL" id="MQU34859.1"/>
    </source>
</evidence>
<evidence type="ECO:0000313" key="2">
    <source>
        <dbReference type="Proteomes" id="UP000470186"/>
    </source>
</evidence>